<name>A0A165DFV6_9APHY</name>
<evidence type="ECO:0000313" key="1">
    <source>
        <dbReference type="EMBL" id="KZT04803.1"/>
    </source>
</evidence>
<proteinExistence type="predicted"/>
<accession>A0A165DFV6</accession>
<gene>
    <name evidence="1" type="ORF">LAESUDRAFT_727666</name>
</gene>
<dbReference type="EMBL" id="KV427634">
    <property type="protein sequence ID" value="KZT04803.1"/>
    <property type="molecule type" value="Genomic_DNA"/>
</dbReference>
<dbReference type="GeneID" id="63826299"/>
<sequence>MPDREPPQVIPFDSERAHPREVDPAELVGKKMKAIYHVNSYDDLPSSVGIKFRDGSTYHVRMSAHWGCGGVDHEIYEDEFEGKQITECALLKCADTEYFDGSRNENATHIGLGIKFEGSDEWQIIHASYEEWDEDHEELCLLSFYDVFLVKMSGSGRKSGRGRGRGRR</sequence>
<organism evidence="1 2">
    <name type="scientific">Laetiporus sulphureus 93-53</name>
    <dbReference type="NCBI Taxonomy" id="1314785"/>
    <lineage>
        <taxon>Eukaryota</taxon>
        <taxon>Fungi</taxon>
        <taxon>Dikarya</taxon>
        <taxon>Basidiomycota</taxon>
        <taxon>Agaricomycotina</taxon>
        <taxon>Agaricomycetes</taxon>
        <taxon>Polyporales</taxon>
        <taxon>Laetiporus</taxon>
    </lineage>
</organism>
<dbReference type="InParanoid" id="A0A165DFV6"/>
<dbReference type="RefSeq" id="XP_040762543.1">
    <property type="nucleotide sequence ID" value="XM_040909270.1"/>
</dbReference>
<evidence type="ECO:0000313" key="2">
    <source>
        <dbReference type="Proteomes" id="UP000076871"/>
    </source>
</evidence>
<dbReference type="AlphaFoldDB" id="A0A165DFV6"/>
<reference evidence="1 2" key="1">
    <citation type="journal article" date="2016" name="Mol. Biol. Evol.">
        <title>Comparative Genomics of Early-Diverging Mushroom-Forming Fungi Provides Insights into the Origins of Lignocellulose Decay Capabilities.</title>
        <authorList>
            <person name="Nagy L.G."/>
            <person name="Riley R."/>
            <person name="Tritt A."/>
            <person name="Adam C."/>
            <person name="Daum C."/>
            <person name="Floudas D."/>
            <person name="Sun H."/>
            <person name="Yadav J.S."/>
            <person name="Pangilinan J."/>
            <person name="Larsson K.H."/>
            <person name="Matsuura K."/>
            <person name="Barry K."/>
            <person name="Labutti K."/>
            <person name="Kuo R."/>
            <person name="Ohm R.A."/>
            <person name="Bhattacharya S.S."/>
            <person name="Shirouzu T."/>
            <person name="Yoshinaga Y."/>
            <person name="Martin F.M."/>
            <person name="Grigoriev I.V."/>
            <person name="Hibbett D.S."/>
        </authorList>
    </citation>
    <scope>NUCLEOTIDE SEQUENCE [LARGE SCALE GENOMIC DNA]</scope>
    <source>
        <strain evidence="1 2">93-53</strain>
    </source>
</reference>
<dbReference type="OrthoDB" id="3050188at2759"/>
<dbReference type="Proteomes" id="UP000076871">
    <property type="component" value="Unassembled WGS sequence"/>
</dbReference>
<protein>
    <submittedName>
        <fullName evidence="1">Uncharacterized protein</fullName>
    </submittedName>
</protein>
<keyword evidence="2" id="KW-1185">Reference proteome</keyword>